<dbReference type="Proteomes" id="UP000061665">
    <property type="component" value="Unassembled WGS sequence"/>
</dbReference>
<reference evidence="2 3" key="1">
    <citation type="submission" date="2015-11" db="EMBL/GenBank/DDBJ databases">
        <title>Expanding the genomic diversity of Burkholderia species for the development of highly accurate diagnostics.</title>
        <authorList>
            <person name="Sahl J."/>
            <person name="Keim P."/>
            <person name="Wagner D."/>
        </authorList>
    </citation>
    <scope>NUCLEOTIDE SEQUENCE [LARGE SCALE GENOMIC DNA]</scope>
    <source>
        <strain evidence="2 3">MSMB2058</strain>
    </source>
</reference>
<feature type="domain" description="Multi-ubiquitin" evidence="1">
    <location>
        <begin position="23"/>
        <end position="84"/>
    </location>
</feature>
<comment type="caution">
    <text evidence="2">The sequence shown here is derived from an EMBL/GenBank/DDBJ whole genome shotgun (WGS) entry which is preliminary data.</text>
</comment>
<proteinExistence type="predicted"/>
<name>A0AB73G9W5_9BURK</name>
<dbReference type="InterPro" id="IPR027802">
    <property type="entry name" value="Multi-ubiquitin_dom"/>
</dbReference>
<dbReference type="RefSeq" id="WP_059724597.1">
    <property type="nucleotide sequence ID" value="NZ_LOYI01000055.1"/>
</dbReference>
<dbReference type="Pfam" id="PF14452">
    <property type="entry name" value="Multi_ubiq"/>
    <property type="match status" value="1"/>
</dbReference>
<gene>
    <name evidence="2" type="ORF">WJ53_00680</name>
</gene>
<sequence length="93" mass="9988">MDEQQVVNVAGGNERHPVSIAVEVNDERVVLNERRLTGSQIKAAAIAQAVPIQLSFQLILKRPGEASKVIGDDETVAVHDGMVFKAIPADDNS</sequence>
<evidence type="ECO:0000313" key="3">
    <source>
        <dbReference type="Proteomes" id="UP000061665"/>
    </source>
</evidence>
<evidence type="ECO:0000259" key="1">
    <source>
        <dbReference type="Pfam" id="PF14452"/>
    </source>
</evidence>
<dbReference type="AlphaFoldDB" id="A0AB73G9W5"/>
<evidence type="ECO:0000313" key="2">
    <source>
        <dbReference type="EMBL" id="KVM39926.1"/>
    </source>
</evidence>
<organism evidence="2 3">
    <name type="scientific">Burkholderia ubonensis</name>
    <dbReference type="NCBI Taxonomy" id="101571"/>
    <lineage>
        <taxon>Bacteria</taxon>
        <taxon>Pseudomonadati</taxon>
        <taxon>Pseudomonadota</taxon>
        <taxon>Betaproteobacteria</taxon>
        <taxon>Burkholderiales</taxon>
        <taxon>Burkholderiaceae</taxon>
        <taxon>Burkholderia</taxon>
        <taxon>Burkholderia cepacia complex</taxon>
    </lineage>
</organism>
<protein>
    <recommendedName>
        <fullName evidence="1">Multi-ubiquitin domain-containing protein</fullName>
    </recommendedName>
</protein>
<accession>A0AB73G9W5</accession>
<dbReference type="EMBL" id="LOZE01000012">
    <property type="protein sequence ID" value="KVM39926.1"/>
    <property type="molecule type" value="Genomic_DNA"/>
</dbReference>